<proteinExistence type="predicted"/>
<reference evidence="1" key="1">
    <citation type="submission" date="2022-12" db="EMBL/GenBank/DDBJ databases">
        <title>Draft genome assemblies for two species of Escallonia (Escalloniales).</title>
        <authorList>
            <person name="Chanderbali A."/>
            <person name="Dervinis C."/>
            <person name="Anghel I."/>
            <person name="Soltis D."/>
            <person name="Soltis P."/>
            <person name="Zapata F."/>
        </authorList>
    </citation>
    <scope>NUCLEOTIDE SEQUENCE</scope>
    <source>
        <strain evidence="1">UCBG64.0493</strain>
        <tissue evidence="1">Leaf</tissue>
    </source>
</reference>
<dbReference type="Proteomes" id="UP001188597">
    <property type="component" value="Unassembled WGS sequence"/>
</dbReference>
<keyword evidence="2" id="KW-1185">Reference proteome</keyword>
<sequence>MRPGKLYTSLAKALSSATNPRDLHKVHSLLITSGIDQSVFISACGGLVAVEEGQMVHGLVEKIGIKADVVVNNGLLSIWVLGVVGQGVHENVEKEDRKMKDRWMADCREAMGVRDAVG</sequence>
<comment type="caution">
    <text evidence="1">The sequence shown here is derived from an EMBL/GenBank/DDBJ whole genome shotgun (WGS) entry which is preliminary data.</text>
</comment>
<evidence type="ECO:0000313" key="2">
    <source>
        <dbReference type="Proteomes" id="UP001188597"/>
    </source>
</evidence>
<name>A0AA89AJE6_9ASTE</name>
<accession>A0AA89AJE6</accession>
<dbReference type="EMBL" id="JAVXUP010002048">
    <property type="protein sequence ID" value="KAK3006044.1"/>
    <property type="molecule type" value="Genomic_DNA"/>
</dbReference>
<evidence type="ECO:0000313" key="1">
    <source>
        <dbReference type="EMBL" id="KAK3006044.1"/>
    </source>
</evidence>
<protein>
    <submittedName>
        <fullName evidence="1">Uncharacterized protein</fullName>
    </submittedName>
</protein>
<dbReference type="AlphaFoldDB" id="A0AA89AJE6"/>
<organism evidence="1 2">
    <name type="scientific">Escallonia herrerae</name>
    <dbReference type="NCBI Taxonomy" id="1293975"/>
    <lineage>
        <taxon>Eukaryota</taxon>
        <taxon>Viridiplantae</taxon>
        <taxon>Streptophyta</taxon>
        <taxon>Embryophyta</taxon>
        <taxon>Tracheophyta</taxon>
        <taxon>Spermatophyta</taxon>
        <taxon>Magnoliopsida</taxon>
        <taxon>eudicotyledons</taxon>
        <taxon>Gunneridae</taxon>
        <taxon>Pentapetalae</taxon>
        <taxon>asterids</taxon>
        <taxon>campanulids</taxon>
        <taxon>Escalloniales</taxon>
        <taxon>Escalloniaceae</taxon>
        <taxon>Escallonia</taxon>
    </lineage>
</organism>
<gene>
    <name evidence="1" type="ORF">RJ639_016451</name>
</gene>